<proteinExistence type="predicted"/>
<evidence type="ECO:0000313" key="1">
    <source>
        <dbReference type="EMBL" id="NGX94744.1"/>
    </source>
</evidence>
<dbReference type="Proteomes" id="UP000480266">
    <property type="component" value="Unassembled WGS sequence"/>
</dbReference>
<name>A0A7C9RDL8_9BRAD</name>
<feature type="non-terminal residue" evidence="1">
    <location>
        <position position="286"/>
    </location>
</feature>
<dbReference type="Gene3D" id="3.40.50.300">
    <property type="entry name" value="P-loop containing nucleotide triphosphate hydrolases"/>
    <property type="match status" value="1"/>
</dbReference>
<dbReference type="InterPro" id="IPR027417">
    <property type="entry name" value="P-loop_NTPase"/>
</dbReference>
<organism evidence="1 2">
    <name type="scientific">Candidatus Afipia apatlaquensis</name>
    <dbReference type="NCBI Taxonomy" id="2712852"/>
    <lineage>
        <taxon>Bacteria</taxon>
        <taxon>Pseudomonadati</taxon>
        <taxon>Pseudomonadota</taxon>
        <taxon>Alphaproteobacteria</taxon>
        <taxon>Hyphomicrobiales</taxon>
        <taxon>Nitrobacteraceae</taxon>
        <taxon>Afipia</taxon>
    </lineage>
</organism>
<dbReference type="EMBL" id="JAAMRR010000294">
    <property type="protein sequence ID" value="NGX94744.1"/>
    <property type="molecule type" value="Genomic_DNA"/>
</dbReference>
<sequence length="286" mass="31742">MSKAANQPPTYAWPRFWIPVGGALDLSDSGFLSDPNDSHSPHRPVTLEVLESRRSLALLGEPGIGKSTTLKQEANRIEALSQHGVLQSTYIDLRSFSSEAFLFKRVFENEKMTRWKDDASRLVLHLDSLDEALLRIDSIANLIASELPNLPTDRLSIRIACRTAVWPAETLGRALTDIFGEQAGVFELAPLRRADIFTALDAHGIPTESFMRALFAAHARPFAIKPLTLKMLLAVYEQDGALPESSIELYERGCLALCEESNKSRRDTGRRGRLNAGQRMCVAGRI</sequence>
<reference evidence="1" key="1">
    <citation type="submission" date="2020-02" db="EMBL/GenBank/DDBJ databases">
        <title>Draft genome sequence of Candidatus Afipia apatlaquensis IBT-C3, a potential strain for decolorization of textile dyes.</title>
        <authorList>
            <person name="Sanchez-Reyes A."/>
            <person name="Breton-Deval L."/>
            <person name="Mangelson H."/>
            <person name="Sanchez-Flores A."/>
        </authorList>
    </citation>
    <scope>NUCLEOTIDE SEQUENCE [LARGE SCALE GENOMIC DNA]</scope>
    <source>
        <strain evidence="1">IBT-C3</strain>
    </source>
</reference>
<evidence type="ECO:0000313" key="2">
    <source>
        <dbReference type="Proteomes" id="UP000480266"/>
    </source>
</evidence>
<dbReference type="SUPFAM" id="SSF52540">
    <property type="entry name" value="P-loop containing nucleoside triphosphate hydrolases"/>
    <property type="match status" value="1"/>
</dbReference>
<accession>A0A7C9RDL8</accession>
<evidence type="ECO:0008006" key="3">
    <source>
        <dbReference type="Google" id="ProtNLM"/>
    </source>
</evidence>
<comment type="caution">
    <text evidence="1">The sequence shown here is derived from an EMBL/GenBank/DDBJ whole genome shotgun (WGS) entry which is preliminary data.</text>
</comment>
<gene>
    <name evidence="1" type="ORF">G4V63_05775</name>
</gene>
<keyword evidence="2" id="KW-1185">Reference proteome</keyword>
<dbReference type="AlphaFoldDB" id="A0A7C9RDL8"/>
<protein>
    <recommendedName>
        <fullName evidence="3">ATP-binding protein</fullName>
    </recommendedName>
</protein>